<dbReference type="AlphaFoldDB" id="A0A090N9N9"/>
<dbReference type="PATRIC" id="fig|1401327.3.peg.4444"/>
<evidence type="ECO:0000313" key="1">
    <source>
        <dbReference type="EMBL" id="ESU76019.1"/>
    </source>
</evidence>
<dbReference type="EMBL" id="AXUT01000778">
    <property type="protein sequence ID" value="ESU76019.1"/>
    <property type="molecule type" value="Genomic_DNA"/>
</dbReference>
<proteinExistence type="predicted"/>
<keyword evidence="1" id="KW-0614">Plasmid</keyword>
<dbReference type="Proteomes" id="UP000017944">
    <property type="component" value="Unassembled WGS sequence"/>
</dbReference>
<organism evidence="1 2">
    <name type="scientific">Shigella dysenteriae WRSd3</name>
    <dbReference type="NCBI Taxonomy" id="1401327"/>
    <lineage>
        <taxon>Bacteria</taxon>
        <taxon>Pseudomonadati</taxon>
        <taxon>Pseudomonadota</taxon>
        <taxon>Gammaproteobacteria</taxon>
        <taxon>Enterobacterales</taxon>
        <taxon>Enterobacteriaceae</taxon>
        <taxon>Shigella</taxon>
    </lineage>
</organism>
<protein>
    <submittedName>
        <fullName evidence="1">Uncharacterized protein</fullName>
    </submittedName>
</protein>
<accession>A0A090N9N9</accession>
<gene>
    <name evidence="1" type="ORF">WRSd3_p00171</name>
</gene>
<sequence length="48" mass="5552">MKLVIFISLKMNCTTKGCGMIVKILCDDELLAENIQRIFNRFNKNSED</sequence>
<name>A0A090N9N9_SHIDY</name>
<geneLocation type="plasmid" evidence="1">
    <name>unnamed</name>
</geneLocation>
<reference evidence="1 2" key="1">
    <citation type="submission" date="2013-10" db="EMBL/GenBank/DDBJ databases">
        <title>Draft genomes and the virulence plasmids of Sd1617 vaccine constructs: WRSd3 and WRSd5.</title>
        <authorList>
            <person name="Aksomboon Vongsawan A."/>
            <person name="Venkatesan M.M."/>
            <person name="Vaisvil B."/>
            <person name="Emel G."/>
            <person name="Kepatral V."/>
            <person name="Sethabutr O."/>
            <person name="Serichantalergs O."/>
            <person name="Mason C."/>
        </authorList>
    </citation>
    <scope>NUCLEOTIDE SEQUENCE [LARGE SCALE GENOMIC DNA]</scope>
    <source>
        <strain evidence="1 2">WRSd3</strain>
        <plasmid evidence="1">unnamed</plasmid>
    </source>
</reference>
<comment type="caution">
    <text evidence="1">The sequence shown here is derived from an EMBL/GenBank/DDBJ whole genome shotgun (WGS) entry which is preliminary data.</text>
</comment>
<evidence type="ECO:0000313" key="2">
    <source>
        <dbReference type="Proteomes" id="UP000017944"/>
    </source>
</evidence>